<evidence type="ECO:0008006" key="8">
    <source>
        <dbReference type="Google" id="ProtNLM"/>
    </source>
</evidence>
<dbReference type="GO" id="GO:0016407">
    <property type="term" value="F:acetyltransferase activity"/>
    <property type="evidence" value="ECO:0007669"/>
    <property type="project" value="TreeGrafter"/>
</dbReference>
<evidence type="ECO:0000256" key="1">
    <source>
        <dbReference type="ARBA" id="ARBA00004370"/>
    </source>
</evidence>
<sequence>MLGAVQLGLLAACVVLFVPMGMAGWHLSRNKVLFFSGALFITLAVGVHLTPYFPSVSDFVTSVSSPQSSSSSTTSVNVVIDDDRDSCVSLLHEIDWEVKPKRVFDPSNNNSMNYDKFWSWRKSSSVDSCEFQRLKKSDIMDLLNGSWVMVAGDSQARIFTLSLLGLVLDSEHLESIRGSLFKRHSDYHVVVDEIGMKLDFIWAPYTTNLTSLVMESKQSHVYPDILVMGSGLWHMLHINNASDYGESLRLLRSSLMSLLPISSEFGTDGTVTGSVSVRSPHLFWLAMPTLVNSMLNTQEKREKMTDIMSVEYERELQNSNMLRKFGGPFQLLDMGSLSWNCGVKCTDDGMHYDGVVYEAGVHIMLNALVIESHQKL</sequence>
<evidence type="ECO:0000256" key="2">
    <source>
        <dbReference type="ARBA" id="ARBA00022692"/>
    </source>
</evidence>
<protein>
    <recommendedName>
        <fullName evidence="8">PC-Esterase</fullName>
    </recommendedName>
</protein>
<dbReference type="PANTHER" id="PTHR13533">
    <property type="entry name" value="N-ACETYLNEURAMINATE 9-O-ACETYLTRANSFERASE"/>
    <property type="match status" value="1"/>
</dbReference>
<organism evidence="6 7">
    <name type="scientific">Crotalaria pallida</name>
    <name type="common">Smooth rattlebox</name>
    <name type="synonym">Crotalaria striata</name>
    <dbReference type="NCBI Taxonomy" id="3830"/>
    <lineage>
        <taxon>Eukaryota</taxon>
        <taxon>Viridiplantae</taxon>
        <taxon>Streptophyta</taxon>
        <taxon>Embryophyta</taxon>
        <taxon>Tracheophyta</taxon>
        <taxon>Spermatophyta</taxon>
        <taxon>Magnoliopsida</taxon>
        <taxon>eudicotyledons</taxon>
        <taxon>Gunneridae</taxon>
        <taxon>Pentapetalae</taxon>
        <taxon>rosids</taxon>
        <taxon>fabids</taxon>
        <taxon>Fabales</taxon>
        <taxon>Fabaceae</taxon>
        <taxon>Papilionoideae</taxon>
        <taxon>50 kb inversion clade</taxon>
        <taxon>genistoids sensu lato</taxon>
        <taxon>core genistoids</taxon>
        <taxon>Crotalarieae</taxon>
        <taxon>Crotalaria</taxon>
    </lineage>
</organism>
<gene>
    <name evidence="6" type="ORF">RIF29_17315</name>
</gene>
<evidence type="ECO:0000256" key="3">
    <source>
        <dbReference type="ARBA" id="ARBA00022989"/>
    </source>
</evidence>
<comment type="subcellular location">
    <subcellularLocation>
        <location evidence="1">Membrane</location>
    </subcellularLocation>
</comment>
<evidence type="ECO:0000313" key="7">
    <source>
        <dbReference type="Proteomes" id="UP001372338"/>
    </source>
</evidence>
<evidence type="ECO:0000256" key="4">
    <source>
        <dbReference type="ARBA" id="ARBA00023136"/>
    </source>
</evidence>
<dbReference type="PANTHER" id="PTHR13533:SF31">
    <property type="entry name" value="PROTEIN ALTERED XYLOGLUCAN 9"/>
    <property type="match status" value="1"/>
</dbReference>
<dbReference type="Proteomes" id="UP001372338">
    <property type="component" value="Unassembled WGS sequence"/>
</dbReference>
<comment type="caution">
    <text evidence="6">The sequence shown here is derived from an EMBL/GenBank/DDBJ whole genome shotgun (WGS) entry which is preliminary data.</text>
</comment>
<feature type="transmembrane region" description="Helical" evidence="5">
    <location>
        <begin position="32"/>
        <end position="53"/>
    </location>
</feature>
<keyword evidence="4 5" id="KW-0472">Membrane</keyword>
<dbReference type="AlphaFoldDB" id="A0AAN9FMP7"/>
<keyword evidence="3 5" id="KW-1133">Transmembrane helix</keyword>
<feature type="transmembrane region" description="Helical" evidence="5">
    <location>
        <begin position="6"/>
        <end position="25"/>
    </location>
</feature>
<dbReference type="GO" id="GO:0005794">
    <property type="term" value="C:Golgi apparatus"/>
    <property type="evidence" value="ECO:0007669"/>
    <property type="project" value="TreeGrafter"/>
</dbReference>
<evidence type="ECO:0000313" key="6">
    <source>
        <dbReference type="EMBL" id="KAK7276180.1"/>
    </source>
</evidence>
<dbReference type="EMBL" id="JAYWIO010000003">
    <property type="protein sequence ID" value="KAK7276180.1"/>
    <property type="molecule type" value="Genomic_DNA"/>
</dbReference>
<evidence type="ECO:0000256" key="5">
    <source>
        <dbReference type="SAM" id="Phobius"/>
    </source>
</evidence>
<keyword evidence="2 5" id="KW-0812">Transmembrane</keyword>
<name>A0AAN9FMP7_CROPI</name>
<proteinExistence type="predicted"/>
<dbReference type="GO" id="GO:0045492">
    <property type="term" value="P:xylan biosynthetic process"/>
    <property type="evidence" value="ECO:0007669"/>
    <property type="project" value="TreeGrafter"/>
</dbReference>
<reference evidence="6 7" key="1">
    <citation type="submission" date="2024-01" db="EMBL/GenBank/DDBJ databases">
        <title>The genomes of 5 underutilized Papilionoideae crops provide insights into root nodulation and disease resistanc.</title>
        <authorList>
            <person name="Yuan L."/>
        </authorList>
    </citation>
    <scope>NUCLEOTIDE SEQUENCE [LARGE SCALE GENOMIC DNA]</scope>
    <source>
        <strain evidence="6">ZHUSHIDOU_FW_LH</strain>
        <tissue evidence="6">Leaf</tissue>
    </source>
</reference>
<keyword evidence="7" id="KW-1185">Reference proteome</keyword>
<dbReference type="GO" id="GO:0016020">
    <property type="term" value="C:membrane"/>
    <property type="evidence" value="ECO:0007669"/>
    <property type="project" value="UniProtKB-SubCell"/>
</dbReference>
<accession>A0AAN9FMP7</accession>